<reference evidence="5 6" key="1">
    <citation type="submission" date="2015-09" db="EMBL/GenBank/DDBJ databases">
        <authorList>
            <consortium name="Pathogen Informatics"/>
        </authorList>
    </citation>
    <scope>NUCLEOTIDE SEQUENCE [LARGE SCALE GENOMIC DNA]</scope>
    <source>
        <strain evidence="3 5">2789STDY5608838</strain>
        <strain evidence="4 6">2789STDY5834957</strain>
    </source>
</reference>
<evidence type="ECO:0000256" key="1">
    <source>
        <dbReference type="ARBA" id="ARBA00023125"/>
    </source>
</evidence>
<dbReference type="AlphaFoldDB" id="A0A174CQ48"/>
<dbReference type="EMBL" id="CYZA01000011">
    <property type="protein sequence ID" value="CUO15254.1"/>
    <property type="molecule type" value="Genomic_DNA"/>
</dbReference>
<evidence type="ECO:0000313" key="6">
    <source>
        <dbReference type="Proteomes" id="UP000095762"/>
    </source>
</evidence>
<evidence type="ECO:0000313" key="4">
    <source>
        <dbReference type="EMBL" id="CUP58242.1"/>
    </source>
</evidence>
<keyword evidence="1 3" id="KW-0238">DNA-binding</keyword>
<dbReference type="SUPFAM" id="SSF47413">
    <property type="entry name" value="lambda repressor-like DNA-binding domains"/>
    <property type="match status" value="1"/>
</dbReference>
<dbReference type="InterPro" id="IPR010982">
    <property type="entry name" value="Lambda_DNA-bd_dom_sf"/>
</dbReference>
<evidence type="ECO:0000259" key="2">
    <source>
        <dbReference type="PROSITE" id="PS50943"/>
    </source>
</evidence>
<dbReference type="Pfam" id="PF01381">
    <property type="entry name" value="HTH_3"/>
    <property type="match status" value="1"/>
</dbReference>
<dbReference type="GO" id="GO:0003677">
    <property type="term" value="F:DNA binding"/>
    <property type="evidence" value="ECO:0007669"/>
    <property type="project" value="UniProtKB-KW"/>
</dbReference>
<dbReference type="Proteomes" id="UP000095447">
    <property type="component" value="Unassembled WGS sequence"/>
</dbReference>
<gene>
    <name evidence="3" type="ORF">ERS852395_02202</name>
    <name evidence="4" type="ORF">ERS852569_00057</name>
</gene>
<dbReference type="PANTHER" id="PTHR46558:SF13">
    <property type="entry name" value="HTH-TYPE TRANSCRIPTIONAL REGULATOR IMMR"/>
    <property type="match status" value="1"/>
</dbReference>
<protein>
    <submittedName>
        <fullName evidence="3">DNA-binding transcriptional repressor PuuR</fullName>
    </submittedName>
</protein>
<sequence length="73" mass="8205">MVTIDMEKTGKKIKEIRKRSGMTIRQVQEACGISAAAVCKWQNGQAMPTLDNLIILADLWDVKMDDLIVRQVS</sequence>
<dbReference type="PANTHER" id="PTHR46558">
    <property type="entry name" value="TRACRIPTIONAL REGULATORY PROTEIN-RELATED-RELATED"/>
    <property type="match status" value="1"/>
</dbReference>
<proteinExistence type="predicted"/>
<dbReference type="EMBL" id="CZBP01000001">
    <property type="protein sequence ID" value="CUP58242.1"/>
    <property type="molecule type" value="Genomic_DNA"/>
</dbReference>
<dbReference type="RefSeq" id="WP_055053654.1">
    <property type="nucleotide sequence ID" value="NZ_CYZA01000011.1"/>
</dbReference>
<feature type="domain" description="HTH cro/C1-type" evidence="2">
    <location>
        <begin position="13"/>
        <end position="67"/>
    </location>
</feature>
<organism evidence="3 5">
    <name type="scientific">Blautia obeum</name>
    <dbReference type="NCBI Taxonomy" id="40520"/>
    <lineage>
        <taxon>Bacteria</taxon>
        <taxon>Bacillati</taxon>
        <taxon>Bacillota</taxon>
        <taxon>Clostridia</taxon>
        <taxon>Lachnospirales</taxon>
        <taxon>Lachnospiraceae</taxon>
        <taxon>Blautia</taxon>
    </lineage>
</organism>
<name>A0A174CQ48_9FIRM</name>
<dbReference type="Gene3D" id="1.10.260.40">
    <property type="entry name" value="lambda repressor-like DNA-binding domains"/>
    <property type="match status" value="1"/>
</dbReference>
<evidence type="ECO:0000313" key="3">
    <source>
        <dbReference type="EMBL" id="CUO15254.1"/>
    </source>
</evidence>
<dbReference type="InterPro" id="IPR001387">
    <property type="entry name" value="Cro/C1-type_HTH"/>
</dbReference>
<evidence type="ECO:0000313" key="5">
    <source>
        <dbReference type="Proteomes" id="UP000095447"/>
    </source>
</evidence>
<dbReference type="SMART" id="SM00530">
    <property type="entry name" value="HTH_XRE"/>
    <property type="match status" value="1"/>
</dbReference>
<dbReference type="Proteomes" id="UP000095762">
    <property type="component" value="Unassembled WGS sequence"/>
</dbReference>
<dbReference type="CDD" id="cd00093">
    <property type="entry name" value="HTH_XRE"/>
    <property type="match status" value="1"/>
</dbReference>
<accession>A0A174CQ48</accession>
<dbReference type="PROSITE" id="PS50943">
    <property type="entry name" value="HTH_CROC1"/>
    <property type="match status" value="1"/>
</dbReference>